<dbReference type="GO" id="GO:0000922">
    <property type="term" value="C:spindle pole"/>
    <property type="evidence" value="ECO:0007669"/>
    <property type="project" value="UniProtKB-SubCell"/>
</dbReference>
<dbReference type="GO" id="GO:0007059">
    <property type="term" value="P:chromosome segregation"/>
    <property type="evidence" value="ECO:0007669"/>
    <property type="project" value="UniProtKB-KW"/>
</dbReference>
<feature type="compositionally biased region" description="Basic residues" evidence="15">
    <location>
        <begin position="21"/>
        <end position="37"/>
    </location>
</feature>
<evidence type="ECO:0000256" key="8">
    <source>
        <dbReference type="ARBA" id="ARBA00022840"/>
    </source>
</evidence>
<dbReference type="InterPro" id="IPR001752">
    <property type="entry name" value="Kinesin_motor_dom"/>
</dbReference>
<evidence type="ECO:0000256" key="2">
    <source>
        <dbReference type="ARBA" id="ARBA00022490"/>
    </source>
</evidence>
<dbReference type="GO" id="GO:0005524">
    <property type="term" value="F:ATP binding"/>
    <property type="evidence" value="ECO:0007669"/>
    <property type="project" value="UniProtKB-UniRule"/>
</dbReference>
<comment type="subcellular location">
    <subcellularLocation>
        <location evidence="1">Cytoplasm</location>
        <location evidence="1">Cytoskeleton</location>
        <location evidence="1">Spindle pole</location>
    </subcellularLocation>
</comment>
<evidence type="ECO:0000256" key="5">
    <source>
        <dbReference type="ARBA" id="ARBA00022741"/>
    </source>
</evidence>
<dbReference type="InterPro" id="IPR027640">
    <property type="entry name" value="Kinesin-like_fam"/>
</dbReference>
<feature type="compositionally biased region" description="Basic and acidic residues" evidence="15">
    <location>
        <begin position="106"/>
        <end position="119"/>
    </location>
</feature>
<feature type="compositionally biased region" description="Polar residues" evidence="15">
    <location>
        <begin position="485"/>
        <end position="520"/>
    </location>
</feature>
<feature type="domain" description="Kinesin motor" evidence="16">
    <location>
        <begin position="653"/>
        <end position="985"/>
    </location>
</feature>
<dbReference type="PROSITE" id="PS50067">
    <property type="entry name" value="KINESIN_MOTOR_2"/>
    <property type="match status" value="1"/>
</dbReference>
<dbReference type="GO" id="GO:0003777">
    <property type="term" value="F:microtubule motor activity"/>
    <property type="evidence" value="ECO:0007669"/>
    <property type="project" value="InterPro"/>
</dbReference>
<comment type="similarity">
    <text evidence="13">Belongs to the TRAFAC class myosin-kinesin ATPase superfamily. Kinesin family. KIN-13 subfamily.</text>
</comment>
<evidence type="ECO:0000256" key="1">
    <source>
        <dbReference type="ARBA" id="ARBA00004647"/>
    </source>
</evidence>
<accession>A0A195B765</accession>
<dbReference type="Pfam" id="PF22923">
    <property type="entry name" value="KIF2A-like_1st"/>
    <property type="match status" value="1"/>
</dbReference>
<keyword evidence="5 14" id="KW-0547">Nucleotide-binding</keyword>
<evidence type="ECO:0000256" key="9">
    <source>
        <dbReference type="ARBA" id="ARBA00023054"/>
    </source>
</evidence>
<feature type="region of interest" description="Disordered" evidence="15">
    <location>
        <begin position="161"/>
        <end position="190"/>
    </location>
</feature>
<evidence type="ECO:0000256" key="13">
    <source>
        <dbReference type="ARBA" id="ARBA00061030"/>
    </source>
</evidence>
<dbReference type="STRING" id="520822.A0A195B765"/>
<dbReference type="GO" id="GO:0051301">
    <property type="term" value="P:cell division"/>
    <property type="evidence" value="ECO:0007669"/>
    <property type="project" value="UniProtKB-KW"/>
</dbReference>
<dbReference type="PANTHER" id="PTHR47971">
    <property type="entry name" value="KINESIN-RELATED PROTEIN 6"/>
    <property type="match status" value="1"/>
</dbReference>
<dbReference type="GO" id="GO:0007018">
    <property type="term" value="P:microtubule-based movement"/>
    <property type="evidence" value="ECO:0007669"/>
    <property type="project" value="InterPro"/>
</dbReference>
<keyword evidence="4" id="KW-0493">Microtubule</keyword>
<organism evidence="17 18">
    <name type="scientific">Atta colombica</name>
    <dbReference type="NCBI Taxonomy" id="520822"/>
    <lineage>
        <taxon>Eukaryota</taxon>
        <taxon>Metazoa</taxon>
        <taxon>Ecdysozoa</taxon>
        <taxon>Arthropoda</taxon>
        <taxon>Hexapoda</taxon>
        <taxon>Insecta</taxon>
        <taxon>Pterygota</taxon>
        <taxon>Neoptera</taxon>
        <taxon>Endopterygota</taxon>
        <taxon>Hymenoptera</taxon>
        <taxon>Apocrita</taxon>
        <taxon>Aculeata</taxon>
        <taxon>Formicoidea</taxon>
        <taxon>Formicidae</taxon>
        <taxon>Myrmicinae</taxon>
        <taxon>Atta</taxon>
    </lineage>
</organism>
<keyword evidence="11" id="KW-0206">Cytoskeleton</keyword>
<keyword evidence="9" id="KW-0175">Coiled coil</keyword>
<evidence type="ECO:0000256" key="12">
    <source>
        <dbReference type="ARBA" id="ARBA00023306"/>
    </source>
</evidence>
<gene>
    <name evidence="17" type="ORF">ALC53_09565</name>
</gene>
<dbReference type="SUPFAM" id="SSF52540">
    <property type="entry name" value="P-loop containing nucleoside triphosphate hydrolases"/>
    <property type="match status" value="1"/>
</dbReference>
<dbReference type="InterPro" id="IPR036961">
    <property type="entry name" value="Kinesin_motor_dom_sf"/>
</dbReference>
<reference evidence="17 18" key="1">
    <citation type="submission" date="2015-09" db="EMBL/GenBank/DDBJ databases">
        <title>Atta colombica WGS genome.</title>
        <authorList>
            <person name="Nygaard S."/>
            <person name="Hu H."/>
            <person name="Boomsma J."/>
            <person name="Zhang G."/>
        </authorList>
    </citation>
    <scope>NUCLEOTIDE SEQUENCE [LARGE SCALE GENOMIC DNA]</scope>
    <source>
        <strain evidence="17">Treedump-2</strain>
        <tissue evidence="17">Whole body</tissue>
    </source>
</reference>
<name>A0A195B765_9HYME</name>
<dbReference type="EMBL" id="KQ976579">
    <property type="protein sequence ID" value="KYM80039.1"/>
    <property type="molecule type" value="Genomic_DNA"/>
</dbReference>
<dbReference type="PRINTS" id="PR00380">
    <property type="entry name" value="KINESINHEAVY"/>
</dbReference>
<keyword evidence="2" id="KW-0963">Cytoplasm</keyword>
<evidence type="ECO:0000256" key="4">
    <source>
        <dbReference type="ARBA" id="ARBA00022701"/>
    </source>
</evidence>
<dbReference type="PANTHER" id="PTHR47971:SF8">
    <property type="entry name" value="KINESIN-LIKE PROTEIN"/>
    <property type="match status" value="1"/>
</dbReference>
<dbReference type="Proteomes" id="UP000078540">
    <property type="component" value="Unassembled WGS sequence"/>
</dbReference>
<evidence type="ECO:0000256" key="11">
    <source>
        <dbReference type="ARBA" id="ARBA00023212"/>
    </source>
</evidence>
<dbReference type="InterPro" id="IPR019821">
    <property type="entry name" value="Kinesin_motor_CS"/>
</dbReference>
<keyword evidence="12" id="KW-0131">Cell cycle</keyword>
<keyword evidence="8 14" id="KW-0067">ATP-binding</keyword>
<sequence length="1364" mass="154923">MDWLSLCVCGTKRNSIDRKIKKDGKRKKNKKSKKNSKQKGSCKELPFIVDEFLRKSQDEQAKEIAEKDWTNGEIVNYFNDCAKNQIASTDRIDPSEVNGSSSYQISDDHESFEKDSLKDSKTNAEFVRELCDIDYYDNAMLYSRNASAEKQVKCISDEKNHDKEADLDESIPRSVVSQEPEDSSWTSEIESRQDAVLESSFDKKFDERVSSRINFSDEKQEKSKTRIVPKKKGINRNILPPIKGRSRAETCIDNEELQALEETNKFGFKRNLRDAASHERNEVQRKLNSCSFEVRPYEDEEGGKKERGGKTTKIRGEGSMIPRLASPLRQRMNSIKNDSDKSEIMENGRVHSAVVSGINLEQRTVTVEWFERGETKGKEVEIDAILALNRDLNQKMGPRNETICALPQAMKIGPRDDSMCALPQVMNNHMLASSKARHSTRPSIPVKDVTGDDNQILTLRIEDDAGNVVDLLEILSIAKSKEDSASTINPHTNISAGSNRQLSRPTGRPTNIMSSTTSVNGHGESVSGLTGRRELENIPPTPTTTVTQCLMTPVQNRQQKQAQQQQQQQQLQQQSQVENGRGRRSNVVKEVERLKKNREERRQRQAELKEEKEALMNLDPGNPNWEFLAMIREYQNSIEFRPLRETDAVEDHQITVCVRKRPLNKKEHVRKEIDVISVPSKDQMVVHEPKSKVDLTKYLENQIFRFDYAFDETCNNEIVYKYTAKPLVQTIFEGGMATCFAYGQTGSGKTHTMGGDFNGKTQDCKKGIYAMVAKDVFKCLKLAKYRPLNLVISASFFEIYSGKVFDLLADKEKLRVLEDGKQQVQIVGLTEKVVETCDEVLKLIQHGNSARTSGQTSANSNSSRSHAVFQIIARIPGTHKVHGKFSLIDLAGNERGADTSSANRQTRMEGAEINKSLLALKECIRALSRKGTHLPFRASKLTQVLRDSFIGEKSKTCMIAMISPGMSSCEHSLNTLRYADRVKELAATDPTEIKASPTDDDRGMKIEEQGNNSVLSDSDLAQLRSLNEGELSQDLYTFHEAVSALQMLEEEVLDTHKLVMDNTTKFLNDAHSVFSATHEVDYDQEDTRSKTKANSIVTLNHHRRDSSPANAMIVISDDTDSDTQTLNTLEVNTSAENSLMSCWNNEMEFGNNFSSNDIEKDSNVLPRTPVRPIIKKKSMTTGQNARKNSIKSTPTERSIQRFNQSQRIKGSISNKKKNQKYHWSGTFRIKTSPKDTHCNTYYSPHKDKLYDVKNQLTNYNYYYEDFAKKKSASKEDIFNPNKFDSQTIDDSWEKWTDSNASCRSYIDICVNDSYAQKWEQLLIQQRDILNAALDQVSQFRGQLLQEEQISQKMTRMRNISTRYN</sequence>
<dbReference type="GO" id="GO:0007019">
    <property type="term" value="P:microtubule depolymerization"/>
    <property type="evidence" value="ECO:0007669"/>
    <property type="project" value="TreeGrafter"/>
</dbReference>
<feature type="compositionally biased region" description="Polar residues" evidence="15">
    <location>
        <begin position="543"/>
        <end position="554"/>
    </location>
</feature>
<feature type="compositionally biased region" description="Low complexity" evidence="15">
    <location>
        <begin position="555"/>
        <end position="576"/>
    </location>
</feature>
<evidence type="ECO:0000256" key="3">
    <source>
        <dbReference type="ARBA" id="ARBA00022618"/>
    </source>
</evidence>
<feature type="region of interest" description="Disordered" evidence="15">
    <location>
        <begin position="18"/>
        <end position="42"/>
    </location>
</feature>
<feature type="compositionally biased region" description="Basic and acidic residues" evidence="15">
    <location>
        <begin position="587"/>
        <end position="608"/>
    </location>
</feature>
<evidence type="ECO:0000256" key="6">
    <source>
        <dbReference type="ARBA" id="ARBA00022776"/>
    </source>
</evidence>
<dbReference type="GO" id="GO:0008017">
    <property type="term" value="F:microtubule binding"/>
    <property type="evidence" value="ECO:0007669"/>
    <property type="project" value="InterPro"/>
</dbReference>
<dbReference type="Gene3D" id="3.40.850.10">
    <property type="entry name" value="Kinesin motor domain"/>
    <property type="match status" value="1"/>
</dbReference>
<evidence type="ECO:0000313" key="18">
    <source>
        <dbReference type="Proteomes" id="UP000078540"/>
    </source>
</evidence>
<dbReference type="SMART" id="SM00129">
    <property type="entry name" value="KISc"/>
    <property type="match status" value="1"/>
</dbReference>
<keyword evidence="3" id="KW-0132">Cell division</keyword>
<feature type="region of interest" description="Disordered" evidence="15">
    <location>
        <begin position="1178"/>
        <end position="1219"/>
    </location>
</feature>
<dbReference type="GO" id="GO:0005828">
    <property type="term" value="C:kinetochore microtubule"/>
    <property type="evidence" value="ECO:0007669"/>
    <property type="project" value="UniProtKB-ARBA"/>
</dbReference>
<dbReference type="FunFam" id="3.40.850.10:FF:000012">
    <property type="entry name" value="Kinesin-like protein"/>
    <property type="match status" value="1"/>
</dbReference>
<keyword evidence="18" id="KW-1185">Reference proteome</keyword>
<feature type="compositionally biased region" description="Polar residues" evidence="15">
    <location>
        <begin position="1179"/>
        <end position="1213"/>
    </location>
</feature>
<evidence type="ECO:0000256" key="15">
    <source>
        <dbReference type="SAM" id="MobiDB-lite"/>
    </source>
</evidence>
<dbReference type="InterPro" id="IPR054473">
    <property type="entry name" value="KIF2A-like_N"/>
</dbReference>
<evidence type="ECO:0000256" key="14">
    <source>
        <dbReference type="PROSITE-ProRule" id="PRU00283"/>
    </source>
</evidence>
<evidence type="ECO:0000259" key="16">
    <source>
        <dbReference type="PROSITE" id="PS50067"/>
    </source>
</evidence>
<feature type="compositionally biased region" description="Basic and acidic residues" evidence="15">
    <location>
        <begin position="997"/>
        <end position="1008"/>
    </location>
</feature>
<dbReference type="PROSITE" id="PS00411">
    <property type="entry name" value="KINESIN_MOTOR_1"/>
    <property type="match status" value="1"/>
</dbReference>
<feature type="region of interest" description="Disordered" evidence="15">
    <location>
        <begin position="89"/>
        <end position="119"/>
    </location>
</feature>
<keyword evidence="6" id="KW-0498">Mitosis</keyword>
<dbReference type="Pfam" id="PF00225">
    <property type="entry name" value="Kinesin"/>
    <property type="match status" value="1"/>
</dbReference>
<evidence type="ECO:0000256" key="7">
    <source>
        <dbReference type="ARBA" id="ARBA00022829"/>
    </source>
</evidence>
<keyword evidence="10 14" id="KW-0505">Motor protein</keyword>
<feature type="region of interest" description="Disordered" evidence="15">
    <location>
        <begin position="991"/>
        <end position="1013"/>
    </location>
</feature>
<keyword evidence="7" id="KW-0159">Chromosome partition</keyword>
<dbReference type="InterPro" id="IPR027417">
    <property type="entry name" value="P-loop_NTPase"/>
</dbReference>
<dbReference type="CDD" id="cd01367">
    <property type="entry name" value="KISc_KIF2_like"/>
    <property type="match status" value="1"/>
</dbReference>
<evidence type="ECO:0000256" key="10">
    <source>
        <dbReference type="ARBA" id="ARBA00023175"/>
    </source>
</evidence>
<feature type="region of interest" description="Disordered" evidence="15">
    <location>
        <begin position="481"/>
        <end position="608"/>
    </location>
</feature>
<proteinExistence type="inferred from homology"/>
<protein>
    <submittedName>
        <fullName evidence="17">Kinesin-like protein Klp10A</fullName>
    </submittedName>
</protein>
<evidence type="ECO:0000313" key="17">
    <source>
        <dbReference type="EMBL" id="KYM80039.1"/>
    </source>
</evidence>
<feature type="binding site" evidence="14">
    <location>
        <begin position="743"/>
        <end position="750"/>
    </location>
    <ligand>
        <name>ATP</name>
        <dbReference type="ChEBI" id="CHEBI:30616"/>
    </ligand>
</feature>